<organism evidence="1 2">
    <name type="scientific">Modicella reniformis</name>
    <dbReference type="NCBI Taxonomy" id="1440133"/>
    <lineage>
        <taxon>Eukaryota</taxon>
        <taxon>Fungi</taxon>
        <taxon>Fungi incertae sedis</taxon>
        <taxon>Mucoromycota</taxon>
        <taxon>Mortierellomycotina</taxon>
        <taxon>Mortierellomycetes</taxon>
        <taxon>Mortierellales</taxon>
        <taxon>Mortierellaceae</taxon>
        <taxon>Modicella</taxon>
    </lineage>
</organism>
<sequence length="291" mass="33300">MNFLPGVKKTDRSKAFYYDERDVNMISVPICQCEGDYILSPDELRRYFGVEPSRMGKLPEYLIVPRLNSTWNAERSKSTSKWWDITGEVVAYKPLEWVPIVREKSIPYNHFEAEYQNKTTTIQTSEIYGRFEPSFTMSIGSSWKSIKTEISTTTEKLTMGMCLRVKRVYEHSIHLFLNDEETGSSLTWYGPESWSELHIASNAALRDVEALQFHPINMTGGGHSHSLFLQALPVFDAEKKLTDLHLILSCKGWSDWYVYNSGTRTTDSGRVETLPMPDNKKPLVTFVAAGV</sequence>
<comment type="caution">
    <text evidence="1">The sequence shown here is derived from an EMBL/GenBank/DDBJ whole genome shotgun (WGS) entry which is preliminary data.</text>
</comment>
<evidence type="ECO:0000313" key="2">
    <source>
        <dbReference type="Proteomes" id="UP000749646"/>
    </source>
</evidence>
<keyword evidence="2" id="KW-1185">Reference proteome</keyword>
<reference evidence="1" key="1">
    <citation type="journal article" date="2020" name="Fungal Divers.">
        <title>Resolving the Mortierellaceae phylogeny through synthesis of multi-gene phylogenetics and phylogenomics.</title>
        <authorList>
            <person name="Vandepol N."/>
            <person name="Liber J."/>
            <person name="Desiro A."/>
            <person name="Na H."/>
            <person name="Kennedy M."/>
            <person name="Barry K."/>
            <person name="Grigoriev I.V."/>
            <person name="Miller A.N."/>
            <person name="O'Donnell K."/>
            <person name="Stajich J.E."/>
            <person name="Bonito G."/>
        </authorList>
    </citation>
    <scope>NUCLEOTIDE SEQUENCE</scope>
    <source>
        <strain evidence="1">MES-2147</strain>
    </source>
</reference>
<dbReference type="AlphaFoldDB" id="A0A9P6M8W6"/>
<proteinExistence type="predicted"/>
<name>A0A9P6M8W6_9FUNG</name>
<accession>A0A9P6M8W6</accession>
<protein>
    <submittedName>
        <fullName evidence="1">Uncharacterized protein</fullName>
    </submittedName>
</protein>
<evidence type="ECO:0000313" key="1">
    <source>
        <dbReference type="EMBL" id="KAF9980943.1"/>
    </source>
</evidence>
<dbReference type="EMBL" id="JAAAHW010003765">
    <property type="protein sequence ID" value="KAF9980943.1"/>
    <property type="molecule type" value="Genomic_DNA"/>
</dbReference>
<dbReference type="OrthoDB" id="4540679at2759"/>
<gene>
    <name evidence="1" type="ORF">BGZ65_004495</name>
</gene>
<dbReference type="Proteomes" id="UP000749646">
    <property type="component" value="Unassembled WGS sequence"/>
</dbReference>